<keyword evidence="4" id="KW-0648">Protein biosynthesis</keyword>
<evidence type="ECO:0000256" key="2">
    <source>
        <dbReference type="ARBA" id="ARBA00005912"/>
    </source>
</evidence>
<comment type="function">
    <text evidence="1">Responsible for the release of ribosomes from messenger RNA at the termination of chloroplastic protein biosynthesis.</text>
</comment>
<dbReference type="GO" id="GO:0043023">
    <property type="term" value="F:ribosomal large subunit binding"/>
    <property type="evidence" value="ECO:0007669"/>
    <property type="project" value="TreeGrafter"/>
</dbReference>
<evidence type="ECO:0000256" key="5">
    <source>
        <dbReference type="ARBA" id="ARBA00032397"/>
    </source>
</evidence>
<comment type="caution">
    <text evidence="7">The sequence shown here is derived from an EMBL/GenBank/DDBJ whole genome shotgun (WGS) entry which is preliminary data.</text>
</comment>
<dbReference type="AlphaFoldDB" id="A0A7J6VBI3"/>
<dbReference type="Gene3D" id="3.30.1360.40">
    <property type="match status" value="1"/>
</dbReference>
<gene>
    <name evidence="7" type="ORF">FRX31_028677</name>
</gene>
<dbReference type="PANTHER" id="PTHR20982">
    <property type="entry name" value="RIBOSOME RECYCLING FACTOR"/>
    <property type="match status" value="1"/>
</dbReference>
<dbReference type="InterPro" id="IPR036191">
    <property type="entry name" value="RRF_sf"/>
</dbReference>
<sequence>MGNEAKKKIFLTGVWKCATIEEIEAEKATIVNDAISSIFCAFSQVEYYGTPVSLKSMAQISTPDSSSLLVQPYDNSSLKSIVKAIVSVDLGLNPNNDGDVIRLTIPQLTSDRRKAACGITNRPKETVVDIDVADAENQLAAVEYVEDLYKIYRLAEIFLLPRAARTLDACVSLRVEAESQSDGYRASGRGEGGRVAVTI</sequence>
<proteinExistence type="inferred from homology"/>
<name>A0A7J6VBI3_THATH</name>
<evidence type="ECO:0000256" key="1">
    <source>
        <dbReference type="ARBA" id="ARBA00002952"/>
    </source>
</evidence>
<evidence type="ECO:0000259" key="6">
    <source>
        <dbReference type="Pfam" id="PF01765"/>
    </source>
</evidence>
<evidence type="ECO:0000313" key="8">
    <source>
        <dbReference type="Proteomes" id="UP000554482"/>
    </source>
</evidence>
<dbReference type="InterPro" id="IPR023584">
    <property type="entry name" value="Ribosome_recyc_fac_dom"/>
</dbReference>
<organism evidence="7 8">
    <name type="scientific">Thalictrum thalictroides</name>
    <name type="common">Rue-anemone</name>
    <name type="synonym">Anemone thalictroides</name>
    <dbReference type="NCBI Taxonomy" id="46969"/>
    <lineage>
        <taxon>Eukaryota</taxon>
        <taxon>Viridiplantae</taxon>
        <taxon>Streptophyta</taxon>
        <taxon>Embryophyta</taxon>
        <taxon>Tracheophyta</taxon>
        <taxon>Spermatophyta</taxon>
        <taxon>Magnoliopsida</taxon>
        <taxon>Ranunculales</taxon>
        <taxon>Ranunculaceae</taxon>
        <taxon>Thalictroideae</taxon>
        <taxon>Thalictrum</taxon>
    </lineage>
</organism>
<evidence type="ECO:0000256" key="4">
    <source>
        <dbReference type="ARBA" id="ARBA00022917"/>
    </source>
</evidence>
<dbReference type="SUPFAM" id="SSF55194">
    <property type="entry name" value="Ribosome recycling factor, RRF"/>
    <property type="match status" value="1"/>
</dbReference>
<dbReference type="FunFam" id="3.30.1360.40:FF:000001">
    <property type="entry name" value="Ribosome-recycling factor"/>
    <property type="match status" value="1"/>
</dbReference>
<dbReference type="Pfam" id="PF01765">
    <property type="entry name" value="RRF"/>
    <property type="match status" value="1"/>
</dbReference>
<dbReference type="GO" id="GO:0009507">
    <property type="term" value="C:chloroplast"/>
    <property type="evidence" value="ECO:0007669"/>
    <property type="project" value="TreeGrafter"/>
</dbReference>
<accession>A0A7J6VBI3</accession>
<dbReference type="OrthoDB" id="407355at2759"/>
<dbReference type="EMBL" id="JABWDY010035781">
    <property type="protein sequence ID" value="KAF5181732.1"/>
    <property type="molecule type" value="Genomic_DNA"/>
</dbReference>
<dbReference type="Proteomes" id="UP000554482">
    <property type="component" value="Unassembled WGS sequence"/>
</dbReference>
<keyword evidence="8" id="KW-1185">Reference proteome</keyword>
<dbReference type="Gene3D" id="1.10.132.20">
    <property type="entry name" value="Ribosome-recycling factor"/>
    <property type="match status" value="1"/>
</dbReference>
<reference evidence="7 8" key="1">
    <citation type="submission" date="2020-06" db="EMBL/GenBank/DDBJ databases">
        <title>Transcriptomic and genomic resources for Thalictrum thalictroides and T. hernandezii: Facilitating candidate gene discovery in an emerging model plant lineage.</title>
        <authorList>
            <person name="Arias T."/>
            <person name="Riano-Pachon D.M."/>
            <person name="Di Stilio V.S."/>
        </authorList>
    </citation>
    <scope>NUCLEOTIDE SEQUENCE [LARGE SCALE GENOMIC DNA]</scope>
    <source>
        <strain evidence="8">cv. WT478/WT964</strain>
        <tissue evidence="7">Leaves</tissue>
    </source>
</reference>
<evidence type="ECO:0000313" key="7">
    <source>
        <dbReference type="EMBL" id="KAF5181732.1"/>
    </source>
</evidence>
<comment type="similarity">
    <text evidence="2">Belongs to the RRF family.</text>
</comment>
<dbReference type="PANTHER" id="PTHR20982:SF3">
    <property type="entry name" value="MITOCHONDRIAL RIBOSOME RECYCLING FACTOR PSEUDO 1"/>
    <property type="match status" value="1"/>
</dbReference>
<feature type="domain" description="Ribosome recycling factor" evidence="6">
    <location>
        <begin position="44"/>
        <end position="117"/>
    </location>
</feature>
<protein>
    <recommendedName>
        <fullName evidence="3">Ribosome-recycling factor, chloroplastic</fullName>
    </recommendedName>
    <alternativeName>
        <fullName evidence="5">Ribosome-releasing factor, chloroplastic</fullName>
    </alternativeName>
</protein>
<dbReference type="InterPro" id="IPR002661">
    <property type="entry name" value="Ribosome_recyc_fac"/>
</dbReference>
<evidence type="ECO:0000256" key="3">
    <source>
        <dbReference type="ARBA" id="ARBA00014063"/>
    </source>
</evidence>
<dbReference type="GO" id="GO:0032544">
    <property type="term" value="P:plastid translation"/>
    <property type="evidence" value="ECO:0007669"/>
    <property type="project" value="TreeGrafter"/>
</dbReference>